<dbReference type="Pfam" id="PF05773">
    <property type="entry name" value="RWD"/>
    <property type="match status" value="1"/>
</dbReference>
<dbReference type="GO" id="GO:0034198">
    <property type="term" value="P:cellular response to amino acid starvation"/>
    <property type="evidence" value="ECO:0007669"/>
    <property type="project" value="EnsemblFungi"/>
</dbReference>
<dbReference type="Proteomes" id="UP000214365">
    <property type="component" value="Unassembled WGS sequence"/>
</dbReference>
<dbReference type="InterPro" id="IPR006575">
    <property type="entry name" value="RWD_dom"/>
</dbReference>
<dbReference type="AlphaFoldDB" id="A0A225AP74"/>
<dbReference type="InterPro" id="IPR040213">
    <property type="entry name" value="GIR2-like"/>
</dbReference>
<dbReference type="GO" id="GO:1903833">
    <property type="term" value="P:positive regulation of cellular response to amino acid starvation"/>
    <property type="evidence" value="ECO:0007669"/>
    <property type="project" value="EnsemblFungi"/>
</dbReference>
<dbReference type="EMBL" id="LFMY01000006">
    <property type="protein sequence ID" value="OKL60174.1"/>
    <property type="molecule type" value="Genomic_DNA"/>
</dbReference>
<evidence type="ECO:0000313" key="3">
    <source>
        <dbReference type="EMBL" id="OKL60174.1"/>
    </source>
</evidence>
<dbReference type="GO" id="GO:0004860">
    <property type="term" value="F:protein kinase inhibitor activity"/>
    <property type="evidence" value="ECO:0007669"/>
    <property type="project" value="EnsemblFungi"/>
</dbReference>
<dbReference type="FunFam" id="3.10.110.10:FF:000075">
    <property type="entry name" value="RWD domain-containing protein (Gir2)"/>
    <property type="match status" value="1"/>
</dbReference>
<name>A0A225AP74_TALAT</name>
<sequence>MGREEQVEEREVLESIFPEEITDLSDTSYRITIPLDLDADGDDEEAPILILQVSYPEAYPDVAPDLDILTPPNSPKHPRFDIQEDKAYLMNALQPSIEENVGMAMVFTLFSTLKEAAESLIMERAASEREAHEREIARAEEEENRKFQGTLVTREKFLEWRERFRKELEEIERREREEKEAEEKKKKASAREESKLTGRQLWERGLAGKADYDEDGDEELPSTGVEKLQISA</sequence>
<dbReference type="STRING" id="1441469.A0A225AP74"/>
<keyword evidence="4" id="KW-1185">Reference proteome</keyword>
<comment type="caution">
    <text evidence="3">The sequence shown here is derived from an EMBL/GenBank/DDBJ whole genome shotgun (WGS) entry which is preliminary data.</text>
</comment>
<dbReference type="GO" id="GO:0002181">
    <property type="term" value="P:cytoplasmic translation"/>
    <property type="evidence" value="ECO:0007669"/>
    <property type="project" value="EnsemblFungi"/>
</dbReference>
<dbReference type="InterPro" id="IPR016135">
    <property type="entry name" value="UBQ-conjugating_enzyme/RWD"/>
</dbReference>
<proteinExistence type="predicted"/>
<evidence type="ECO:0000313" key="4">
    <source>
        <dbReference type="Proteomes" id="UP000214365"/>
    </source>
</evidence>
<dbReference type="PROSITE" id="PS50908">
    <property type="entry name" value="RWD"/>
    <property type="match status" value="1"/>
</dbReference>
<feature type="domain" description="RWD" evidence="2">
    <location>
        <begin position="8"/>
        <end position="120"/>
    </location>
</feature>
<accession>A0A225AP74</accession>
<gene>
    <name evidence="3" type="ORF">UA08_04645</name>
</gene>
<evidence type="ECO:0000256" key="1">
    <source>
        <dbReference type="SAM" id="MobiDB-lite"/>
    </source>
</evidence>
<dbReference type="SMART" id="SM00591">
    <property type="entry name" value="RWD"/>
    <property type="match status" value="1"/>
</dbReference>
<dbReference type="PANTHER" id="PTHR12292">
    <property type="entry name" value="RWD DOMAIN-CONTAINING PROTEIN"/>
    <property type="match status" value="1"/>
</dbReference>
<protein>
    <recommendedName>
        <fullName evidence="2">RWD domain-containing protein</fullName>
    </recommendedName>
</protein>
<dbReference type="GeneID" id="31004400"/>
<dbReference type="OrthoDB" id="277175at2759"/>
<evidence type="ECO:0000259" key="2">
    <source>
        <dbReference type="PROSITE" id="PS50908"/>
    </source>
</evidence>
<dbReference type="RefSeq" id="XP_020120295.1">
    <property type="nucleotide sequence ID" value="XM_020266937.1"/>
</dbReference>
<dbReference type="SUPFAM" id="SSF54495">
    <property type="entry name" value="UBC-like"/>
    <property type="match status" value="1"/>
</dbReference>
<dbReference type="GO" id="GO:0031333">
    <property type="term" value="P:negative regulation of protein-containing complex assembly"/>
    <property type="evidence" value="ECO:0007669"/>
    <property type="project" value="EnsemblFungi"/>
</dbReference>
<dbReference type="Gene3D" id="3.10.110.10">
    <property type="entry name" value="Ubiquitin Conjugating Enzyme"/>
    <property type="match status" value="1"/>
</dbReference>
<reference evidence="3 4" key="1">
    <citation type="submission" date="2015-06" db="EMBL/GenBank/DDBJ databases">
        <title>Talaromyces atroroseus IBT 11181 draft genome.</title>
        <authorList>
            <person name="Rasmussen K.B."/>
            <person name="Rasmussen S."/>
            <person name="Petersen B."/>
            <person name="Sicheritz-Ponten T."/>
            <person name="Mortensen U.H."/>
            <person name="Thrane U."/>
        </authorList>
    </citation>
    <scope>NUCLEOTIDE SEQUENCE [LARGE SCALE GENOMIC DNA]</scope>
    <source>
        <strain evidence="3 4">IBT 11181</strain>
    </source>
</reference>
<organism evidence="3 4">
    <name type="scientific">Talaromyces atroroseus</name>
    <dbReference type="NCBI Taxonomy" id="1441469"/>
    <lineage>
        <taxon>Eukaryota</taxon>
        <taxon>Fungi</taxon>
        <taxon>Dikarya</taxon>
        <taxon>Ascomycota</taxon>
        <taxon>Pezizomycotina</taxon>
        <taxon>Eurotiomycetes</taxon>
        <taxon>Eurotiomycetidae</taxon>
        <taxon>Eurotiales</taxon>
        <taxon>Trichocomaceae</taxon>
        <taxon>Talaromyces</taxon>
        <taxon>Talaromyces sect. Trachyspermi</taxon>
    </lineage>
</organism>
<feature type="compositionally biased region" description="Basic and acidic residues" evidence="1">
    <location>
        <begin position="171"/>
        <end position="196"/>
    </location>
</feature>
<feature type="region of interest" description="Disordered" evidence="1">
    <location>
        <begin position="171"/>
        <end position="232"/>
    </location>
</feature>